<dbReference type="HOGENOM" id="CLU_1393972_0_0_0"/>
<dbReference type="RefSeq" id="WP_002652944.1">
    <property type="nucleotide sequence ID" value="NZ_CH672376.1"/>
</dbReference>
<reference evidence="1 2" key="1">
    <citation type="submission" date="2006-02" db="EMBL/GenBank/DDBJ databases">
        <authorList>
            <person name="Amann R."/>
            <person name="Ferriera S."/>
            <person name="Johnson J."/>
            <person name="Kravitz S."/>
            <person name="Halpern A."/>
            <person name="Remington K."/>
            <person name="Beeson K."/>
            <person name="Tran B."/>
            <person name="Rogers Y.-H."/>
            <person name="Friedman R."/>
            <person name="Venter J.C."/>
        </authorList>
    </citation>
    <scope>NUCLEOTIDE SEQUENCE [LARGE SCALE GENOMIC DNA]</scope>
    <source>
        <strain evidence="1 2">DSM 3645</strain>
    </source>
</reference>
<organism evidence="1 2">
    <name type="scientific">Blastopirellula marina DSM 3645</name>
    <dbReference type="NCBI Taxonomy" id="314230"/>
    <lineage>
        <taxon>Bacteria</taxon>
        <taxon>Pseudomonadati</taxon>
        <taxon>Planctomycetota</taxon>
        <taxon>Planctomycetia</taxon>
        <taxon>Pirellulales</taxon>
        <taxon>Pirellulaceae</taxon>
        <taxon>Blastopirellula</taxon>
    </lineage>
</organism>
<dbReference type="AlphaFoldDB" id="A4A0B6"/>
<protein>
    <submittedName>
        <fullName evidence="1">Uncharacterized protein</fullName>
    </submittedName>
</protein>
<evidence type="ECO:0000313" key="2">
    <source>
        <dbReference type="Proteomes" id="UP000004358"/>
    </source>
</evidence>
<dbReference type="EMBL" id="AANZ01000028">
    <property type="protein sequence ID" value="EAQ77736.1"/>
    <property type="molecule type" value="Genomic_DNA"/>
</dbReference>
<accession>A4A0B6</accession>
<dbReference type="OrthoDB" id="286656at2"/>
<name>A4A0B6_9BACT</name>
<sequence length="195" mass="22275">MSWTLEIRVFARIHHKTLIESDDVPHDFFKFPFASENLFTSKLNNICHEADCIFDDATTLKANHFAATSRLGMLFCLDPERLIVDDLPPNCDADIFLSVSLSGVSEHLEFKARVFQEIIRGNSDDASFHDSVRVLAGLSPWKDLVVTLSQARTWDTVERLAFELLSPFIGVNYFFYSGQEPILGIFKVNRPWFGR</sequence>
<comment type="caution">
    <text evidence="1">The sequence shown here is derived from an EMBL/GenBank/DDBJ whole genome shotgun (WGS) entry which is preliminary data.</text>
</comment>
<evidence type="ECO:0000313" key="1">
    <source>
        <dbReference type="EMBL" id="EAQ77736.1"/>
    </source>
</evidence>
<dbReference type="Proteomes" id="UP000004358">
    <property type="component" value="Unassembled WGS sequence"/>
</dbReference>
<proteinExistence type="predicted"/>
<gene>
    <name evidence="1" type="ORF">DSM3645_25242</name>
</gene>
<dbReference type="STRING" id="314230.DSM3645_25242"/>